<keyword evidence="21" id="KW-0046">Antibiotic resistance</keyword>
<evidence type="ECO:0000256" key="21">
    <source>
        <dbReference type="ARBA" id="ARBA00023251"/>
    </source>
</evidence>
<keyword evidence="18" id="KW-0573">Peptidoglycan synthesis</keyword>
<dbReference type="GO" id="GO:0009252">
    <property type="term" value="P:peptidoglycan biosynthetic process"/>
    <property type="evidence" value="ECO:0007669"/>
    <property type="project" value="UniProtKB-UniPathway"/>
</dbReference>
<keyword evidence="8" id="KW-1003">Cell membrane</keyword>
<keyword evidence="22" id="KW-0511">Multifunctional enzyme</keyword>
<dbReference type="Pfam" id="PF17092">
    <property type="entry name" value="PCB_OB"/>
    <property type="match status" value="1"/>
</dbReference>
<evidence type="ECO:0000256" key="7">
    <source>
        <dbReference type="ARBA" id="ARBA00018638"/>
    </source>
</evidence>
<evidence type="ECO:0000256" key="4">
    <source>
        <dbReference type="ARBA" id="ARBA00007090"/>
    </source>
</evidence>
<evidence type="ECO:0000256" key="13">
    <source>
        <dbReference type="ARBA" id="ARBA00022679"/>
    </source>
</evidence>
<dbReference type="PATRIC" id="fig|54398.3.peg.435"/>
<keyword evidence="14" id="KW-0812">Transmembrane</keyword>
<dbReference type="STRING" id="54398.Ga0074115_102193"/>
<dbReference type="UniPathway" id="UPA00219"/>
<dbReference type="FunFam" id="1.10.3810.10:FF:000003">
    <property type="entry name" value="Penicillin-binding protein 1a"/>
    <property type="match status" value="1"/>
</dbReference>
<feature type="domain" description="Glycosyl transferase family 51" evidence="30">
    <location>
        <begin position="42"/>
        <end position="216"/>
    </location>
</feature>
<keyword evidence="13" id="KW-0808">Transferase</keyword>
<evidence type="ECO:0000256" key="23">
    <source>
        <dbReference type="ARBA" id="ARBA00023316"/>
    </source>
</evidence>
<evidence type="ECO:0000256" key="12">
    <source>
        <dbReference type="ARBA" id="ARBA00022676"/>
    </source>
</evidence>
<dbReference type="InterPro" id="IPR050396">
    <property type="entry name" value="Glycosyltr_51/Transpeptidase"/>
</dbReference>
<dbReference type="EC" id="2.4.99.28" evidence="25"/>
<evidence type="ECO:0000256" key="27">
    <source>
        <dbReference type="ARBA" id="ARBA00060592"/>
    </source>
</evidence>
<dbReference type="GO" id="GO:0005886">
    <property type="term" value="C:plasma membrane"/>
    <property type="evidence" value="ECO:0007669"/>
    <property type="project" value="UniProtKB-SubCell"/>
</dbReference>
<reference evidence="34 35" key="1">
    <citation type="submission" date="2015-11" db="EMBL/GenBank/DDBJ databases">
        <title>The genome of Candidatus Endoriftia persephone in Ridgeia piscesae and population structure of the North Eastern Pacific vestimentiferan symbionts.</title>
        <authorList>
            <person name="Perez M."/>
            <person name="Juniper K.S."/>
        </authorList>
    </citation>
    <scope>NUCLEOTIDE SEQUENCE [LARGE SCALE GENOMIC DNA]</scope>
    <source>
        <strain evidence="33">Ind10</strain>
        <strain evidence="32">Ind11</strain>
    </source>
</reference>
<proteinExistence type="inferred from homology"/>
<dbReference type="InterPro" id="IPR031376">
    <property type="entry name" value="PCB_OB"/>
</dbReference>
<protein>
    <recommendedName>
        <fullName evidence="7">Penicillin-binding protein 1A</fullName>
        <ecNumber evidence="25">2.4.99.28</ecNumber>
        <ecNumber evidence="6">3.4.16.4</ecNumber>
    </recommendedName>
</protein>
<evidence type="ECO:0000256" key="20">
    <source>
        <dbReference type="ARBA" id="ARBA00023136"/>
    </source>
</evidence>
<feature type="domain" description="Penicillin-binding protein OB-like" evidence="31">
    <location>
        <begin position="303"/>
        <end position="415"/>
    </location>
</feature>
<dbReference type="Gene3D" id="1.10.3810.10">
    <property type="entry name" value="Biosynthetic peptidoglycan transglycosylase-like"/>
    <property type="match status" value="1"/>
</dbReference>
<dbReference type="InterPro" id="IPR023346">
    <property type="entry name" value="Lysozyme-like_dom_sf"/>
</dbReference>
<keyword evidence="11" id="KW-0645">Protease</keyword>
<dbReference type="EC" id="3.4.16.4" evidence="6"/>
<evidence type="ECO:0000256" key="2">
    <source>
        <dbReference type="ARBA" id="ARBA00004249"/>
    </source>
</evidence>
<dbReference type="GO" id="GO:0008955">
    <property type="term" value="F:peptidoglycan glycosyltransferase activity"/>
    <property type="evidence" value="ECO:0007669"/>
    <property type="project" value="UniProtKB-EC"/>
</dbReference>
<organism evidence="33 34">
    <name type="scientific">endosymbiont of Ridgeia piscesae</name>
    <dbReference type="NCBI Taxonomy" id="54398"/>
    <lineage>
        <taxon>Bacteria</taxon>
        <taxon>Pseudomonadati</taxon>
        <taxon>Pseudomonadota</taxon>
        <taxon>Gammaproteobacteria</taxon>
        <taxon>sulfur-oxidizing symbionts</taxon>
    </lineage>
</organism>
<comment type="catalytic activity">
    <reaction evidence="26">
        <text>[GlcNAc-(1-&gt;4)-Mur2Ac(oyl-L-Ala-gamma-D-Glu-L-Lys-D-Ala-D-Ala)](n)-di-trans,octa-cis-undecaprenyl diphosphate + beta-D-GlcNAc-(1-&gt;4)-Mur2Ac(oyl-L-Ala-gamma-D-Glu-L-Lys-D-Ala-D-Ala)-di-trans,octa-cis-undecaprenyl diphosphate = [GlcNAc-(1-&gt;4)-Mur2Ac(oyl-L-Ala-gamma-D-Glu-L-Lys-D-Ala-D-Ala)](n+1)-di-trans,octa-cis-undecaprenyl diphosphate + di-trans,octa-cis-undecaprenyl diphosphate + H(+)</text>
        <dbReference type="Rhea" id="RHEA:23708"/>
        <dbReference type="Rhea" id="RHEA-COMP:9602"/>
        <dbReference type="Rhea" id="RHEA-COMP:9603"/>
        <dbReference type="ChEBI" id="CHEBI:15378"/>
        <dbReference type="ChEBI" id="CHEBI:58405"/>
        <dbReference type="ChEBI" id="CHEBI:60033"/>
        <dbReference type="ChEBI" id="CHEBI:78435"/>
        <dbReference type="EC" id="2.4.99.28"/>
    </reaction>
</comment>
<accession>A0A0T5Z5C6</accession>
<evidence type="ECO:0000256" key="1">
    <source>
        <dbReference type="ARBA" id="ARBA00002624"/>
    </source>
</evidence>
<dbReference type="AlphaFoldDB" id="A0A0T5Z5C6"/>
<keyword evidence="16" id="KW-0133">Cell shape</keyword>
<evidence type="ECO:0000256" key="15">
    <source>
        <dbReference type="ARBA" id="ARBA00022801"/>
    </source>
</evidence>
<evidence type="ECO:0000256" key="16">
    <source>
        <dbReference type="ARBA" id="ARBA00022960"/>
    </source>
</evidence>
<evidence type="ECO:0000256" key="28">
    <source>
        <dbReference type="SAM" id="MobiDB-lite"/>
    </source>
</evidence>
<dbReference type="GO" id="GO:0071555">
    <property type="term" value="P:cell wall organization"/>
    <property type="evidence" value="ECO:0007669"/>
    <property type="project" value="UniProtKB-KW"/>
</dbReference>
<dbReference type="PANTHER" id="PTHR32282:SF27">
    <property type="entry name" value="PENICILLIN-BINDING PROTEIN 1A"/>
    <property type="match status" value="1"/>
</dbReference>
<keyword evidence="23" id="KW-0961">Cell wall biogenesis/degradation</keyword>
<dbReference type="GO" id="GO:0009002">
    <property type="term" value="F:serine-type D-Ala-D-Ala carboxypeptidase activity"/>
    <property type="evidence" value="ECO:0007669"/>
    <property type="project" value="UniProtKB-EC"/>
</dbReference>
<gene>
    <name evidence="32" type="ORF">Ga0074115_102193</name>
    <name evidence="33" type="ORF">Ga0076813_12693</name>
</gene>
<evidence type="ECO:0000256" key="6">
    <source>
        <dbReference type="ARBA" id="ARBA00012448"/>
    </source>
</evidence>
<evidence type="ECO:0000256" key="14">
    <source>
        <dbReference type="ARBA" id="ARBA00022692"/>
    </source>
</evidence>
<dbReference type="SUPFAM" id="SSF53955">
    <property type="entry name" value="Lysozyme-like"/>
    <property type="match status" value="1"/>
</dbReference>
<dbReference type="InterPro" id="IPR012338">
    <property type="entry name" value="Beta-lactam/transpept-like"/>
</dbReference>
<evidence type="ECO:0000256" key="17">
    <source>
        <dbReference type="ARBA" id="ARBA00022968"/>
    </source>
</evidence>
<evidence type="ECO:0000313" key="35">
    <source>
        <dbReference type="Proteomes" id="UP000051634"/>
    </source>
</evidence>
<keyword evidence="12" id="KW-0328">Glycosyltransferase</keyword>
<evidence type="ECO:0000256" key="26">
    <source>
        <dbReference type="ARBA" id="ARBA00049902"/>
    </source>
</evidence>
<feature type="domain" description="Penicillin-binding protein transpeptidase" evidence="29">
    <location>
        <begin position="417"/>
        <end position="676"/>
    </location>
</feature>
<keyword evidence="9" id="KW-0997">Cell inner membrane</keyword>
<evidence type="ECO:0000259" key="31">
    <source>
        <dbReference type="Pfam" id="PF17092"/>
    </source>
</evidence>
<comment type="similarity">
    <text evidence="4">In the C-terminal section; belongs to the transpeptidase family.</text>
</comment>
<evidence type="ECO:0000256" key="9">
    <source>
        <dbReference type="ARBA" id="ARBA00022519"/>
    </source>
</evidence>
<comment type="subcellular location">
    <subcellularLocation>
        <location evidence="2">Cell inner membrane</location>
        <topology evidence="2">Single-pass type II membrane protein</topology>
    </subcellularLocation>
</comment>
<comment type="similarity">
    <text evidence="5">In the N-terminal section; belongs to the glycosyltransferase 51 family.</text>
</comment>
<evidence type="ECO:0000313" key="34">
    <source>
        <dbReference type="Proteomes" id="UP000051276"/>
    </source>
</evidence>
<feature type="region of interest" description="Disordered" evidence="28">
    <location>
        <begin position="764"/>
        <end position="798"/>
    </location>
</feature>
<dbReference type="PANTHER" id="PTHR32282">
    <property type="entry name" value="BINDING PROTEIN TRANSPEPTIDASE, PUTATIVE-RELATED"/>
    <property type="match status" value="1"/>
</dbReference>
<dbReference type="GO" id="GO:0008360">
    <property type="term" value="P:regulation of cell shape"/>
    <property type="evidence" value="ECO:0007669"/>
    <property type="project" value="UniProtKB-KW"/>
</dbReference>
<dbReference type="InterPro" id="IPR001264">
    <property type="entry name" value="Glyco_trans_51"/>
</dbReference>
<evidence type="ECO:0000313" key="32">
    <source>
        <dbReference type="EMBL" id="KRT54091.1"/>
    </source>
</evidence>
<dbReference type="EMBL" id="LDXT01000094">
    <property type="protein sequence ID" value="KRT54091.1"/>
    <property type="molecule type" value="Genomic_DNA"/>
</dbReference>
<sequence>MFLLGLSGIYGTYLYLKPDLPSIDVLKDIHFQVPLRIYSNDNKLIAEFGEKRREPLQYDEVPKRLIQAILAAEDDRFFEHPGVDYHGLLRAAFQLLLTGERRQGGSTITMQVARNFFLSRKKTFTRKLNEIFLSLKIESELSKEEILALYLNKIYLGHRSYGVGAAALVYYGRPISELTLAEIAMVAGLPKAPSKNNPISNPTRSKQRRNYVLGRMRSLDFISAEEYEAARIAPLSASLHQALSEVDAPYVAEMARAEAVARFGNQAYTGGYRIFTTIDSRLQQTTNTALRNSLLAYDKRHGYRGAEGNRTLPHPSIPETLDPLLAELKPIAQLTSGIVTEVQEKSATVYIGNGDSITLEWLGLAWAAPFINQEKVGNAPKNAAEILKPGDLIRVTHEPQPEGEPIWRLAQIPQVAGAFISLNPNDGAIQTLTGGYDFYWSKFNRATQAKRQPGSGFKAFIYSAALEAGYTPASLINDAPVVFEDPALEAAWRPENYSGRFFGPTRLRYALKKSRNLVSIRLLRSMNIETTLDYISRFGFSKSELPHDLSLALGSGAISPLQMAQGYAVLANGGYRITPYLIKRIENDRSETLFKAEPEIVCEPSEQTPSPTAADKAAPLSATEPPPQRCAQRVISAQNYYLMNSMMRDVIQSGTATRAKQLGRSDLAGKTGTTNDQRDAWFNGFHRDLVAIVWVGFDDVQPLGRGEVGGRAALPAWIDFMRVALEGKPESPLEMPPGMVTVRIDPETGEAVSASQKNAIFETFREQYAPTPPSSETTPSTTLNPNGGDTSTPEVDPF</sequence>
<evidence type="ECO:0000256" key="22">
    <source>
        <dbReference type="ARBA" id="ARBA00023268"/>
    </source>
</evidence>
<dbReference type="Gene3D" id="3.40.710.10">
    <property type="entry name" value="DD-peptidase/beta-lactamase superfamily"/>
    <property type="match status" value="2"/>
</dbReference>
<evidence type="ECO:0000256" key="10">
    <source>
        <dbReference type="ARBA" id="ARBA00022645"/>
    </source>
</evidence>
<comment type="caution">
    <text evidence="33">The sequence shown here is derived from an EMBL/GenBank/DDBJ whole genome shotgun (WGS) entry which is preliminary data.</text>
</comment>
<evidence type="ECO:0000256" key="3">
    <source>
        <dbReference type="ARBA" id="ARBA00004752"/>
    </source>
</evidence>
<comment type="pathway">
    <text evidence="27">Glycan biosynthesis.</text>
</comment>
<dbReference type="GO" id="GO:0006508">
    <property type="term" value="P:proteolysis"/>
    <property type="evidence" value="ECO:0007669"/>
    <property type="project" value="UniProtKB-KW"/>
</dbReference>
<feature type="compositionally biased region" description="Polar residues" evidence="28">
    <location>
        <begin position="783"/>
        <end position="798"/>
    </location>
</feature>
<keyword evidence="19" id="KW-1133">Transmembrane helix</keyword>
<keyword evidence="15" id="KW-0378">Hydrolase</keyword>
<dbReference type="GO" id="GO:0046677">
    <property type="term" value="P:response to antibiotic"/>
    <property type="evidence" value="ECO:0007669"/>
    <property type="project" value="UniProtKB-KW"/>
</dbReference>
<dbReference type="InterPro" id="IPR012340">
    <property type="entry name" value="NA-bd_OB-fold"/>
</dbReference>
<evidence type="ECO:0000256" key="5">
    <source>
        <dbReference type="ARBA" id="ARBA00007739"/>
    </source>
</evidence>
<evidence type="ECO:0000259" key="30">
    <source>
        <dbReference type="Pfam" id="PF00912"/>
    </source>
</evidence>
<evidence type="ECO:0000256" key="11">
    <source>
        <dbReference type="ARBA" id="ARBA00022670"/>
    </source>
</evidence>
<dbReference type="SUPFAM" id="SSF56601">
    <property type="entry name" value="beta-lactamase/transpeptidase-like"/>
    <property type="match status" value="1"/>
</dbReference>
<evidence type="ECO:0000313" key="33">
    <source>
        <dbReference type="EMBL" id="KRT57999.1"/>
    </source>
</evidence>
<dbReference type="Pfam" id="PF00905">
    <property type="entry name" value="Transpeptidase"/>
    <property type="match status" value="1"/>
</dbReference>
<dbReference type="EMBL" id="LMXI01000425">
    <property type="protein sequence ID" value="KRT57999.1"/>
    <property type="molecule type" value="Genomic_DNA"/>
</dbReference>
<evidence type="ECO:0000256" key="24">
    <source>
        <dbReference type="ARBA" id="ARBA00034000"/>
    </source>
</evidence>
<keyword evidence="35" id="KW-1185">Reference proteome</keyword>
<dbReference type="GO" id="GO:0008658">
    <property type="term" value="F:penicillin binding"/>
    <property type="evidence" value="ECO:0007669"/>
    <property type="project" value="InterPro"/>
</dbReference>
<evidence type="ECO:0000259" key="29">
    <source>
        <dbReference type="Pfam" id="PF00905"/>
    </source>
</evidence>
<name>A0A0T5Z5C6_9GAMM</name>
<feature type="region of interest" description="Disordered" evidence="28">
    <location>
        <begin position="601"/>
        <end position="629"/>
    </location>
</feature>
<keyword evidence="17" id="KW-0735">Signal-anchor</keyword>
<evidence type="ECO:0000256" key="8">
    <source>
        <dbReference type="ARBA" id="ARBA00022475"/>
    </source>
</evidence>
<evidence type="ECO:0000256" key="19">
    <source>
        <dbReference type="ARBA" id="ARBA00022989"/>
    </source>
</evidence>
<dbReference type="Proteomes" id="UP000051634">
    <property type="component" value="Unassembled WGS sequence"/>
</dbReference>
<dbReference type="Gene3D" id="2.40.50.140">
    <property type="entry name" value="Nucleic acid-binding proteins"/>
    <property type="match status" value="1"/>
</dbReference>
<evidence type="ECO:0000256" key="25">
    <source>
        <dbReference type="ARBA" id="ARBA00044770"/>
    </source>
</evidence>
<dbReference type="NCBIfam" id="TIGR02074">
    <property type="entry name" value="PBP_1a_fam"/>
    <property type="match status" value="1"/>
</dbReference>
<comment type="function">
    <text evidence="1">Cell wall formation. Synthesis of cross-linked peptidoglycan from the lipid intermediates. The enzyme has a penicillin-insensitive transglycosylase N-terminal domain (formation of linear glycan strands) and a penicillin-sensitive transpeptidase C-terminal domain (cross-linking of the peptide subunits).</text>
</comment>
<dbReference type="Proteomes" id="UP000051276">
    <property type="component" value="Unassembled WGS sequence"/>
</dbReference>
<keyword evidence="20" id="KW-0472">Membrane</keyword>
<evidence type="ECO:0000256" key="18">
    <source>
        <dbReference type="ARBA" id="ARBA00022984"/>
    </source>
</evidence>
<dbReference type="GO" id="GO:0030288">
    <property type="term" value="C:outer membrane-bounded periplasmic space"/>
    <property type="evidence" value="ECO:0007669"/>
    <property type="project" value="TreeGrafter"/>
</dbReference>
<comment type="catalytic activity">
    <reaction evidence="24">
        <text>Preferential cleavage: (Ac)2-L-Lys-D-Ala-|-D-Ala. Also transpeptidation of peptidyl-alanyl moieties that are N-acyl substituents of D-alanine.</text>
        <dbReference type="EC" id="3.4.16.4"/>
    </reaction>
</comment>
<keyword evidence="10" id="KW-0121">Carboxypeptidase</keyword>
<comment type="pathway">
    <text evidence="3">Cell wall biogenesis; peptidoglycan biosynthesis.</text>
</comment>
<dbReference type="InterPro" id="IPR001460">
    <property type="entry name" value="PCN-bd_Tpept"/>
</dbReference>
<dbReference type="InterPro" id="IPR036950">
    <property type="entry name" value="PBP_transglycosylase"/>
</dbReference>
<dbReference type="Pfam" id="PF00912">
    <property type="entry name" value="Transgly"/>
    <property type="match status" value="1"/>
</dbReference>